<proteinExistence type="predicted"/>
<organism evidence="3 4">
    <name type="scientific">Mycolicibacterium litorale</name>
    <dbReference type="NCBI Taxonomy" id="758802"/>
    <lineage>
        <taxon>Bacteria</taxon>
        <taxon>Bacillati</taxon>
        <taxon>Actinomycetota</taxon>
        <taxon>Actinomycetes</taxon>
        <taxon>Mycobacteriales</taxon>
        <taxon>Mycobacteriaceae</taxon>
        <taxon>Mycolicibacterium</taxon>
    </lineage>
</organism>
<feature type="compositionally biased region" description="Low complexity" evidence="1">
    <location>
        <begin position="105"/>
        <end position="120"/>
    </location>
</feature>
<dbReference type="InterPro" id="IPR013786">
    <property type="entry name" value="AcylCoA_DH/ox_N"/>
</dbReference>
<dbReference type="GO" id="GO:0016627">
    <property type="term" value="F:oxidoreductase activity, acting on the CH-CH group of donors"/>
    <property type="evidence" value="ECO:0007669"/>
    <property type="project" value="InterPro"/>
</dbReference>
<sequence length="120" mass="13776">MSFDLTPTIAQHDLARRTHEFAEQCIRPVALEYDQRQEFPWPVLEEAAARGFYSPLFYRDLIGDPTGLSLPMFMEELFWGVPASAWRSSCRRWRCRRSGRPPLPSRCCSGRRSASAPPAT</sequence>
<dbReference type="SUPFAM" id="SSF56645">
    <property type="entry name" value="Acyl-CoA dehydrogenase NM domain-like"/>
    <property type="match status" value="1"/>
</dbReference>
<feature type="region of interest" description="Disordered" evidence="1">
    <location>
        <begin position="98"/>
        <end position="120"/>
    </location>
</feature>
<dbReference type="InterPro" id="IPR009100">
    <property type="entry name" value="AcylCoA_DH/oxidase_NM_dom_sf"/>
</dbReference>
<dbReference type="Proteomes" id="UP000515734">
    <property type="component" value="Chromosome"/>
</dbReference>
<dbReference type="EMBL" id="AP023287">
    <property type="protein sequence ID" value="BCI55861.1"/>
    <property type="molecule type" value="Genomic_DNA"/>
</dbReference>
<dbReference type="InterPro" id="IPR037069">
    <property type="entry name" value="AcylCoA_DH/ox_N_sf"/>
</dbReference>
<evidence type="ECO:0000256" key="1">
    <source>
        <dbReference type="SAM" id="MobiDB-lite"/>
    </source>
</evidence>
<protein>
    <recommendedName>
        <fullName evidence="2">Acyl-CoA dehydrogenase/oxidase N-terminal domain-containing protein</fullName>
    </recommendedName>
</protein>
<dbReference type="Gene3D" id="1.10.540.10">
    <property type="entry name" value="Acyl-CoA dehydrogenase/oxidase, N-terminal domain"/>
    <property type="match status" value="1"/>
</dbReference>
<gene>
    <name evidence="3" type="ORF">NIIDNTM18_51390</name>
</gene>
<dbReference type="Pfam" id="PF02771">
    <property type="entry name" value="Acyl-CoA_dh_N"/>
    <property type="match status" value="1"/>
</dbReference>
<dbReference type="AlphaFoldDB" id="A0A6S6PDQ2"/>
<name>A0A6S6PDQ2_9MYCO</name>
<evidence type="ECO:0000313" key="3">
    <source>
        <dbReference type="EMBL" id="BCI55861.1"/>
    </source>
</evidence>
<evidence type="ECO:0000259" key="2">
    <source>
        <dbReference type="Pfam" id="PF02771"/>
    </source>
</evidence>
<reference evidence="3 4" key="1">
    <citation type="submission" date="2020-07" db="EMBL/GenBank/DDBJ databases">
        <title>Complete genome sequence of Mycolicibacterium litorale like strain isolated from cardiac implantable electronic device infection.</title>
        <authorList>
            <person name="Fukano H."/>
            <person name="Miyama H."/>
            <person name="Hoshino Y."/>
        </authorList>
    </citation>
    <scope>NUCLEOTIDE SEQUENCE [LARGE SCALE GENOMIC DNA]</scope>
    <source>
        <strain evidence="3 4">NIIDNTM18</strain>
    </source>
</reference>
<evidence type="ECO:0000313" key="4">
    <source>
        <dbReference type="Proteomes" id="UP000515734"/>
    </source>
</evidence>
<feature type="domain" description="Acyl-CoA dehydrogenase/oxidase N-terminal" evidence="2">
    <location>
        <begin position="11"/>
        <end position="77"/>
    </location>
</feature>
<dbReference type="GO" id="GO:0050660">
    <property type="term" value="F:flavin adenine dinucleotide binding"/>
    <property type="evidence" value="ECO:0007669"/>
    <property type="project" value="InterPro"/>
</dbReference>
<accession>A0A6S6PDQ2</accession>